<sequence>MSHWGFFCASAKLTHRYNTRANHIRIMEHLEQENKELKDEITQLTAMMESVLAAQSQASLTPVTPPQWIVISEVATSTMPTASAHFTPAMSSGFPWGMPPNFMPEGSVHTFASMPAVIPQFCSAAVSPVDWRRSSQKPWPKPSVEV</sequence>
<reference evidence="2 3" key="1">
    <citation type="journal article" date="2022" name="Nat. Genet.">
        <title>Improved pea reference genome and pan-genome highlight genomic features and evolutionary characteristics.</title>
        <authorList>
            <person name="Yang T."/>
            <person name="Liu R."/>
            <person name="Luo Y."/>
            <person name="Hu S."/>
            <person name="Wang D."/>
            <person name="Wang C."/>
            <person name="Pandey M.K."/>
            <person name="Ge S."/>
            <person name="Xu Q."/>
            <person name="Li N."/>
            <person name="Li G."/>
            <person name="Huang Y."/>
            <person name="Saxena R.K."/>
            <person name="Ji Y."/>
            <person name="Li M."/>
            <person name="Yan X."/>
            <person name="He Y."/>
            <person name="Liu Y."/>
            <person name="Wang X."/>
            <person name="Xiang C."/>
            <person name="Varshney R.K."/>
            <person name="Ding H."/>
            <person name="Gao S."/>
            <person name="Zong X."/>
        </authorList>
    </citation>
    <scope>NUCLEOTIDE SEQUENCE [LARGE SCALE GENOMIC DNA]</scope>
    <source>
        <strain evidence="2 3">cv. Zhongwan 6</strain>
    </source>
</reference>
<evidence type="ECO:0000256" key="1">
    <source>
        <dbReference type="SAM" id="Coils"/>
    </source>
</evidence>
<dbReference type="AlphaFoldDB" id="A0A9D4YN82"/>
<dbReference type="Proteomes" id="UP001058974">
    <property type="component" value="Chromosome 1"/>
</dbReference>
<organism evidence="2 3">
    <name type="scientific">Pisum sativum</name>
    <name type="common">Garden pea</name>
    <name type="synonym">Lathyrus oleraceus</name>
    <dbReference type="NCBI Taxonomy" id="3888"/>
    <lineage>
        <taxon>Eukaryota</taxon>
        <taxon>Viridiplantae</taxon>
        <taxon>Streptophyta</taxon>
        <taxon>Embryophyta</taxon>
        <taxon>Tracheophyta</taxon>
        <taxon>Spermatophyta</taxon>
        <taxon>Magnoliopsida</taxon>
        <taxon>eudicotyledons</taxon>
        <taxon>Gunneridae</taxon>
        <taxon>Pentapetalae</taxon>
        <taxon>rosids</taxon>
        <taxon>fabids</taxon>
        <taxon>Fabales</taxon>
        <taxon>Fabaceae</taxon>
        <taxon>Papilionoideae</taxon>
        <taxon>50 kb inversion clade</taxon>
        <taxon>NPAAA clade</taxon>
        <taxon>Hologalegina</taxon>
        <taxon>IRL clade</taxon>
        <taxon>Fabeae</taxon>
        <taxon>Lathyrus</taxon>
    </lineage>
</organism>
<keyword evidence="1" id="KW-0175">Coiled coil</keyword>
<evidence type="ECO:0000313" key="2">
    <source>
        <dbReference type="EMBL" id="KAI5440370.1"/>
    </source>
</evidence>
<gene>
    <name evidence="2" type="ORF">KIW84_010025</name>
</gene>
<name>A0A9D4YN82_PEA</name>
<feature type="coiled-coil region" evidence="1">
    <location>
        <begin position="20"/>
        <end position="54"/>
    </location>
</feature>
<dbReference type="EMBL" id="JAMSHJ010000001">
    <property type="protein sequence ID" value="KAI5440370.1"/>
    <property type="molecule type" value="Genomic_DNA"/>
</dbReference>
<evidence type="ECO:0000313" key="3">
    <source>
        <dbReference type="Proteomes" id="UP001058974"/>
    </source>
</evidence>
<keyword evidence="3" id="KW-1185">Reference proteome</keyword>
<comment type="caution">
    <text evidence="2">The sequence shown here is derived from an EMBL/GenBank/DDBJ whole genome shotgun (WGS) entry which is preliminary data.</text>
</comment>
<protein>
    <submittedName>
        <fullName evidence="2">Uncharacterized protein</fullName>
    </submittedName>
</protein>
<proteinExistence type="predicted"/>
<dbReference type="Gramene" id="Psat01G0002500-T1">
    <property type="protein sequence ID" value="KAI5440370.1"/>
    <property type="gene ID" value="KIW84_010025"/>
</dbReference>
<accession>A0A9D4YN82</accession>